<evidence type="ECO:0000313" key="3">
    <source>
        <dbReference type="EMBL" id="GAA4201637.1"/>
    </source>
</evidence>
<proteinExistence type="predicted"/>
<dbReference type="SMART" id="SM00710">
    <property type="entry name" value="PbH1"/>
    <property type="match status" value="6"/>
</dbReference>
<dbReference type="PANTHER" id="PTHR36453:SF1">
    <property type="entry name" value="RIGHT HANDED BETA HELIX DOMAIN-CONTAINING PROTEIN"/>
    <property type="match status" value="1"/>
</dbReference>
<feature type="domain" description="Right handed beta helix" evidence="2">
    <location>
        <begin position="350"/>
        <end position="498"/>
    </location>
</feature>
<dbReference type="InterPro" id="IPR012334">
    <property type="entry name" value="Pectin_lyas_fold"/>
</dbReference>
<feature type="compositionally biased region" description="Polar residues" evidence="1">
    <location>
        <begin position="116"/>
        <end position="133"/>
    </location>
</feature>
<accession>A0ABP8BB61</accession>
<evidence type="ECO:0000259" key="2">
    <source>
        <dbReference type="Pfam" id="PF13229"/>
    </source>
</evidence>
<dbReference type="Proteomes" id="UP001501251">
    <property type="component" value="Unassembled WGS sequence"/>
</dbReference>
<protein>
    <submittedName>
        <fullName evidence="3">Right-handed parallel beta-helix repeat-containing protein</fullName>
    </submittedName>
</protein>
<sequence>MKELYVSPSGDDTWPGTRERPLATLTHARDLARGTGAVVNLLTGTHRLAETFQLTEADSGVTYRAEGEAVVSGGRRITGWRERDGVWLAEVGDLDTRRLYIDGRRAERSAIDTVPGNATRTDTGYVTDSTAPQSWGNPGDVEFVLRGVYPWTEARLGVAAVEGDEHSTTVTMAQPAFGWAIELYNSVVPWEGGGESYGPGLPTRVENGVGFLTEPGTFALDRSRPGRHVLHYRPRPGEDPGRTEVVAPVLEELVKVTGAGDVAFLGITFADATWMRPSSPEGFLHYHGAGYYDGGPIEKISFAEGAWVTVPGESLTIPANVVFEGTERVTVEGCRFTRLGATALRLSGGTGILVRGNVFEDVCGGGVSIGESRGARIENNWVHDIGVEYSGSPGIAVSASEDSTLAHNQVNDVPHCGIVLGPGKSTRVMRNLTFNTLKVLADGGGVYLSGPQGDSHDNGAVIRGNVVRDTLTPYNFALYTDYGAAWVTVEGNAVQRADNTATLQVWPPLENVVFRGNVWDADPVGLGDPPEGVTLEDNVTLADEKDFEARTADIVARAGLEPGYAHLLGR</sequence>
<dbReference type="Pfam" id="PF13229">
    <property type="entry name" value="Beta_helix"/>
    <property type="match status" value="1"/>
</dbReference>
<comment type="caution">
    <text evidence="3">The sequence shown here is derived from an EMBL/GenBank/DDBJ whole genome shotgun (WGS) entry which is preliminary data.</text>
</comment>
<feature type="region of interest" description="Disordered" evidence="1">
    <location>
        <begin position="114"/>
        <end position="133"/>
    </location>
</feature>
<dbReference type="InterPro" id="IPR006626">
    <property type="entry name" value="PbH1"/>
</dbReference>
<dbReference type="Gene3D" id="2.160.20.10">
    <property type="entry name" value="Single-stranded right-handed beta-helix, Pectin lyase-like"/>
    <property type="match status" value="2"/>
</dbReference>
<organism evidence="3 4">
    <name type="scientific">Streptosporangium oxazolinicum</name>
    <dbReference type="NCBI Taxonomy" id="909287"/>
    <lineage>
        <taxon>Bacteria</taxon>
        <taxon>Bacillati</taxon>
        <taxon>Actinomycetota</taxon>
        <taxon>Actinomycetes</taxon>
        <taxon>Streptosporangiales</taxon>
        <taxon>Streptosporangiaceae</taxon>
        <taxon>Streptosporangium</taxon>
    </lineage>
</organism>
<dbReference type="PANTHER" id="PTHR36453">
    <property type="entry name" value="SECRETED PROTEIN-RELATED"/>
    <property type="match status" value="1"/>
</dbReference>
<dbReference type="InterPro" id="IPR039448">
    <property type="entry name" value="Beta_helix"/>
</dbReference>
<evidence type="ECO:0000256" key="1">
    <source>
        <dbReference type="SAM" id="MobiDB-lite"/>
    </source>
</evidence>
<dbReference type="SUPFAM" id="SSF51126">
    <property type="entry name" value="Pectin lyase-like"/>
    <property type="match status" value="1"/>
</dbReference>
<dbReference type="EMBL" id="BAABAQ010000011">
    <property type="protein sequence ID" value="GAA4201637.1"/>
    <property type="molecule type" value="Genomic_DNA"/>
</dbReference>
<keyword evidence="4" id="KW-1185">Reference proteome</keyword>
<evidence type="ECO:0000313" key="4">
    <source>
        <dbReference type="Proteomes" id="UP001501251"/>
    </source>
</evidence>
<dbReference type="RefSeq" id="WP_344921135.1">
    <property type="nucleotide sequence ID" value="NZ_BAABAQ010000011.1"/>
</dbReference>
<reference evidence="4" key="1">
    <citation type="journal article" date="2019" name="Int. J. Syst. Evol. Microbiol.">
        <title>The Global Catalogue of Microorganisms (GCM) 10K type strain sequencing project: providing services to taxonomists for standard genome sequencing and annotation.</title>
        <authorList>
            <consortium name="The Broad Institute Genomics Platform"/>
            <consortium name="The Broad Institute Genome Sequencing Center for Infectious Disease"/>
            <person name="Wu L."/>
            <person name="Ma J."/>
        </authorList>
    </citation>
    <scope>NUCLEOTIDE SEQUENCE [LARGE SCALE GENOMIC DNA]</scope>
    <source>
        <strain evidence="4">JCM 17388</strain>
    </source>
</reference>
<dbReference type="InterPro" id="IPR011050">
    <property type="entry name" value="Pectin_lyase_fold/virulence"/>
</dbReference>
<gene>
    <name evidence="3" type="ORF">GCM10022252_56670</name>
</gene>
<name>A0ABP8BB61_9ACTN</name>